<dbReference type="InterPro" id="IPR002656">
    <property type="entry name" value="Acyl_transf_3_dom"/>
</dbReference>
<keyword evidence="4" id="KW-0012">Acyltransferase</keyword>
<feature type="transmembrane region" description="Helical" evidence="2">
    <location>
        <begin position="266"/>
        <end position="287"/>
    </location>
</feature>
<feature type="transmembrane region" description="Helical" evidence="2">
    <location>
        <begin position="331"/>
        <end position="351"/>
    </location>
</feature>
<feature type="transmembrane region" description="Helical" evidence="2">
    <location>
        <begin position="181"/>
        <end position="200"/>
    </location>
</feature>
<keyword evidence="2" id="KW-0472">Membrane</keyword>
<gene>
    <name evidence="4" type="ORF">Psi02_11660</name>
</gene>
<evidence type="ECO:0000313" key="4">
    <source>
        <dbReference type="EMBL" id="GII44742.1"/>
    </source>
</evidence>
<feature type="transmembrane region" description="Helical" evidence="2">
    <location>
        <begin position="151"/>
        <end position="169"/>
    </location>
</feature>
<evidence type="ECO:0000256" key="1">
    <source>
        <dbReference type="SAM" id="MobiDB-lite"/>
    </source>
</evidence>
<proteinExistence type="predicted"/>
<evidence type="ECO:0000256" key="2">
    <source>
        <dbReference type="SAM" id="Phobius"/>
    </source>
</evidence>
<reference evidence="4" key="1">
    <citation type="submission" date="2021-01" db="EMBL/GenBank/DDBJ databases">
        <title>Whole genome shotgun sequence of Planotetraspora silvatica NBRC 100141.</title>
        <authorList>
            <person name="Komaki H."/>
            <person name="Tamura T."/>
        </authorList>
    </citation>
    <scope>NUCLEOTIDE SEQUENCE</scope>
    <source>
        <strain evidence="4">NBRC 100141</strain>
    </source>
</reference>
<keyword evidence="4" id="KW-0808">Transferase</keyword>
<name>A0A8J3UJ85_9ACTN</name>
<keyword evidence="2" id="KW-0812">Transmembrane</keyword>
<protein>
    <submittedName>
        <fullName evidence="4">Acyltransferase</fullName>
    </submittedName>
</protein>
<dbReference type="AlphaFoldDB" id="A0A8J3UJ85"/>
<dbReference type="RefSeq" id="WP_203972394.1">
    <property type="nucleotide sequence ID" value="NZ_BAAAKY010000028.1"/>
</dbReference>
<dbReference type="Pfam" id="PF01757">
    <property type="entry name" value="Acyl_transf_3"/>
    <property type="match status" value="1"/>
</dbReference>
<feature type="transmembrane region" description="Helical" evidence="2">
    <location>
        <begin position="294"/>
        <end position="311"/>
    </location>
</feature>
<keyword evidence="5" id="KW-1185">Reference proteome</keyword>
<feature type="transmembrane region" description="Helical" evidence="2">
    <location>
        <begin position="59"/>
        <end position="81"/>
    </location>
</feature>
<keyword evidence="2" id="KW-1133">Transmembrane helix</keyword>
<dbReference type="GO" id="GO:0009103">
    <property type="term" value="P:lipopolysaccharide biosynthetic process"/>
    <property type="evidence" value="ECO:0007669"/>
    <property type="project" value="TreeGrafter"/>
</dbReference>
<feature type="transmembrane region" description="Helical" evidence="2">
    <location>
        <begin position="242"/>
        <end position="260"/>
    </location>
</feature>
<dbReference type="GO" id="GO:0016020">
    <property type="term" value="C:membrane"/>
    <property type="evidence" value="ECO:0007669"/>
    <property type="project" value="TreeGrafter"/>
</dbReference>
<feature type="transmembrane region" description="Helical" evidence="2">
    <location>
        <begin position="102"/>
        <end position="121"/>
    </location>
</feature>
<evidence type="ECO:0000259" key="3">
    <source>
        <dbReference type="Pfam" id="PF01757"/>
    </source>
</evidence>
<dbReference type="InterPro" id="IPR050879">
    <property type="entry name" value="Acyltransferase_3"/>
</dbReference>
<feature type="transmembrane region" description="Helical" evidence="2">
    <location>
        <begin position="206"/>
        <end position="230"/>
    </location>
</feature>
<accession>A0A8J3UJ85</accession>
<dbReference type="Proteomes" id="UP000644610">
    <property type="component" value="Unassembled WGS sequence"/>
</dbReference>
<feature type="transmembrane region" description="Helical" evidence="2">
    <location>
        <begin position="29"/>
        <end position="47"/>
    </location>
</feature>
<sequence>MDRATGTREPAARESPNGPLEKRLPSLTGLRWFAAFAVFGFHLYHSPVRTTDTAFETGLRILFAPGSVGVPFFFILSGLVLTWSARAGDRPVAFWRRRAARIVPSHVATWIAVLVVLAAAGRASAPGPALSGLFLTQAWIPIEAYHFGGNAPAWSLSCELAFYAAFPLLLPLLRRIPGNRLWVLAAALVAGTWLVPLISLPMPGTVGLWFIWVFPGTQVLEFALGMTLALMIREGRWRGPGVPASSALLLAAYLTQPFVWDQWQRVAWMTGPLVLLIAAVASADAVGRRSWLKAPALIWLGEVSFAFYLVHQPVIRFGAHLLVGEHSPLPMLIAAAFAMLGVSLILAWLLHRLVERPLERRLGGRARTASAISGPPRA</sequence>
<dbReference type="PANTHER" id="PTHR23028:SF53">
    <property type="entry name" value="ACYL_TRANSF_3 DOMAIN-CONTAINING PROTEIN"/>
    <property type="match status" value="1"/>
</dbReference>
<dbReference type="PANTHER" id="PTHR23028">
    <property type="entry name" value="ACETYLTRANSFERASE"/>
    <property type="match status" value="1"/>
</dbReference>
<feature type="domain" description="Acyltransferase 3" evidence="3">
    <location>
        <begin position="26"/>
        <end position="349"/>
    </location>
</feature>
<comment type="caution">
    <text evidence="4">The sequence shown here is derived from an EMBL/GenBank/DDBJ whole genome shotgun (WGS) entry which is preliminary data.</text>
</comment>
<dbReference type="GO" id="GO:0016747">
    <property type="term" value="F:acyltransferase activity, transferring groups other than amino-acyl groups"/>
    <property type="evidence" value="ECO:0007669"/>
    <property type="project" value="InterPro"/>
</dbReference>
<feature type="compositionally biased region" description="Basic and acidic residues" evidence="1">
    <location>
        <begin position="1"/>
        <end position="12"/>
    </location>
</feature>
<dbReference type="EMBL" id="BOOQ01000005">
    <property type="protein sequence ID" value="GII44742.1"/>
    <property type="molecule type" value="Genomic_DNA"/>
</dbReference>
<evidence type="ECO:0000313" key="5">
    <source>
        <dbReference type="Proteomes" id="UP000644610"/>
    </source>
</evidence>
<organism evidence="4 5">
    <name type="scientific">Planotetraspora silvatica</name>
    <dbReference type="NCBI Taxonomy" id="234614"/>
    <lineage>
        <taxon>Bacteria</taxon>
        <taxon>Bacillati</taxon>
        <taxon>Actinomycetota</taxon>
        <taxon>Actinomycetes</taxon>
        <taxon>Streptosporangiales</taxon>
        <taxon>Streptosporangiaceae</taxon>
        <taxon>Planotetraspora</taxon>
    </lineage>
</organism>
<feature type="region of interest" description="Disordered" evidence="1">
    <location>
        <begin position="1"/>
        <end position="22"/>
    </location>
</feature>